<name>A0A1V9ESG8_9BACT</name>
<feature type="non-terminal residue" evidence="2">
    <location>
        <position position="445"/>
    </location>
</feature>
<dbReference type="RefSeq" id="WP_081170238.1">
    <property type="nucleotide sequence ID" value="NZ_LWBP01000230.1"/>
</dbReference>
<keyword evidence="3" id="KW-1185">Reference proteome</keyword>
<feature type="coiled-coil region" evidence="1">
    <location>
        <begin position="267"/>
        <end position="301"/>
    </location>
</feature>
<evidence type="ECO:0000313" key="3">
    <source>
        <dbReference type="Proteomes" id="UP000192276"/>
    </source>
</evidence>
<evidence type="ECO:0000256" key="1">
    <source>
        <dbReference type="SAM" id="Coils"/>
    </source>
</evidence>
<dbReference type="OrthoDB" id="2179558at2"/>
<protein>
    <submittedName>
        <fullName evidence="2">Uncharacterized protein</fullName>
    </submittedName>
</protein>
<dbReference type="EMBL" id="LWBP01000230">
    <property type="protein sequence ID" value="OQP49080.1"/>
    <property type="molecule type" value="Genomic_DNA"/>
</dbReference>
<dbReference type="Proteomes" id="UP000192276">
    <property type="component" value="Unassembled WGS sequence"/>
</dbReference>
<reference evidence="3" key="1">
    <citation type="submission" date="2016-04" db="EMBL/GenBank/DDBJ databases">
        <authorList>
            <person name="Chen L."/>
            <person name="Zhuang W."/>
            <person name="Wang G."/>
        </authorList>
    </citation>
    <scope>NUCLEOTIDE SEQUENCE [LARGE SCALE GENOMIC DNA]</scope>
    <source>
        <strain evidence="3">208</strain>
    </source>
</reference>
<proteinExistence type="predicted"/>
<comment type="caution">
    <text evidence="2">The sequence shown here is derived from an EMBL/GenBank/DDBJ whole genome shotgun (WGS) entry which is preliminary data.</text>
</comment>
<accession>A0A1V9ESG8</accession>
<gene>
    <name evidence="2" type="ORF">A4R26_31195</name>
</gene>
<evidence type="ECO:0000313" key="2">
    <source>
        <dbReference type="EMBL" id="OQP49080.1"/>
    </source>
</evidence>
<sequence>MAKKIFSIGYDIPSDQTEYIEFSSGKSLMDADILLINPDSIEPSGNWVSFTSSDGGCYNVDASTRYKQKVFNLKKEIKDHLDNGQSVFILLTKEKKYSLANSISSPRKGQTTYGTELYSNYNFLPINIGTLVSGSGRHVQSSGNPIFSNLYKKFEEYLEYQLYIENSTNAQIIFTGKDKTKVLGAVYKVGSGNLIVLPYLKYDYKKFVKTKENQKGEVEQYWTATALKFGHELVACIIQVASDLGKATERTPPPQWINKSDFIGSKETEIIEAIQKEEKKIANINKEISNLSIKLAEEQVLKDLLFEQGKPLESAVIKALKILGYKAENYDDGVLELDQVITSPDGYRYIGECEGKNEKDIDITKYRQLSDSINADFARDEVEEKAFGILFGNPQRLTDPDKRTLDFTKKCKISAERDKVALIKTVDLFKVVKYLSENTDETFKK</sequence>
<dbReference type="AlphaFoldDB" id="A0A1V9ESG8"/>
<keyword evidence="1" id="KW-0175">Coiled coil</keyword>
<organism evidence="2 3">
    <name type="scientific">Niastella populi</name>
    <dbReference type="NCBI Taxonomy" id="550983"/>
    <lineage>
        <taxon>Bacteria</taxon>
        <taxon>Pseudomonadati</taxon>
        <taxon>Bacteroidota</taxon>
        <taxon>Chitinophagia</taxon>
        <taxon>Chitinophagales</taxon>
        <taxon>Chitinophagaceae</taxon>
        <taxon>Niastella</taxon>
    </lineage>
</organism>